<sequence length="51" mass="5757">MVVGCCTYAASSLRNLSIIPRLQPKLKRLRNHLAFRVQMLGALVRFGIEKS</sequence>
<reference evidence="1 3" key="1">
    <citation type="journal article" date="2008" name="Science">
        <title>The Physcomitrella genome reveals evolutionary insights into the conquest of land by plants.</title>
        <authorList>
            <person name="Rensing S."/>
            <person name="Lang D."/>
            <person name="Zimmer A."/>
            <person name="Terry A."/>
            <person name="Salamov A."/>
            <person name="Shapiro H."/>
            <person name="Nishiyama T."/>
            <person name="Perroud P.-F."/>
            <person name="Lindquist E."/>
            <person name="Kamisugi Y."/>
            <person name="Tanahashi T."/>
            <person name="Sakakibara K."/>
            <person name="Fujita T."/>
            <person name="Oishi K."/>
            <person name="Shin-I T."/>
            <person name="Kuroki Y."/>
            <person name="Toyoda A."/>
            <person name="Suzuki Y."/>
            <person name="Hashimoto A."/>
            <person name="Yamaguchi K."/>
            <person name="Sugano A."/>
            <person name="Kohara Y."/>
            <person name="Fujiyama A."/>
            <person name="Anterola A."/>
            <person name="Aoki S."/>
            <person name="Ashton N."/>
            <person name="Barbazuk W.B."/>
            <person name="Barker E."/>
            <person name="Bennetzen J."/>
            <person name="Bezanilla M."/>
            <person name="Blankenship R."/>
            <person name="Cho S.H."/>
            <person name="Dutcher S."/>
            <person name="Estelle M."/>
            <person name="Fawcett J.A."/>
            <person name="Gundlach H."/>
            <person name="Hanada K."/>
            <person name="Heyl A."/>
            <person name="Hicks K.A."/>
            <person name="Hugh J."/>
            <person name="Lohr M."/>
            <person name="Mayer K."/>
            <person name="Melkozernov A."/>
            <person name="Murata T."/>
            <person name="Nelson D."/>
            <person name="Pils B."/>
            <person name="Prigge M."/>
            <person name="Reiss B."/>
            <person name="Renner T."/>
            <person name="Rombauts S."/>
            <person name="Rushton P."/>
            <person name="Sanderfoot A."/>
            <person name="Schween G."/>
            <person name="Shiu S.-H."/>
            <person name="Stueber K."/>
            <person name="Theodoulou F.L."/>
            <person name="Tu H."/>
            <person name="Van de Peer Y."/>
            <person name="Verrier P.J."/>
            <person name="Waters E."/>
            <person name="Wood A."/>
            <person name="Yang L."/>
            <person name="Cove D."/>
            <person name="Cuming A."/>
            <person name="Hasebe M."/>
            <person name="Lucas S."/>
            <person name="Mishler D.B."/>
            <person name="Reski R."/>
            <person name="Grigoriev I."/>
            <person name="Quatrano R.S."/>
            <person name="Boore J.L."/>
        </authorList>
    </citation>
    <scope>NUCLEOTIDE SEQUENCE [LARGE SCALE GENOMIC DNA]</scope>
    <source>
        <strain evidence="2 3">cv. Gransden 2004</strain>
    </source>
</reference>
<dbReference type="Gramene" id="Pp3c2_680V3.1">
    <property type="protein sequence ID" value="PAC:32936620.CDS.1"/>
    <property type="gene ID" value="Pp3c2_680"/>
</dbReference>
<evidence type="ECO:0000313" key="3">
    <source>
        <dbReference type="Proteomes" id="UP000006727"/>
    </source>
</evidence>
<evidence type="ECO:0000313" key="1">
    <source>
        <dbReference type="EMBL" id="PNR59217.1"/>
    </source>
</evidence>
<organism evidence="1">
    <name type="scientific">Physcomitrium patens</name>
    <name type="common">Spreading-leaved earth moss</name>
    <name type="synonym">Physcomitrella patens</name>
    <dbReference type="NCBI Taxonomy" id="3218"/>
    <lineage>
        <taxon>Eukaryota</taxon>
        <taxon>Viridiplantae</taxon>
        <taxon>Streptophyta</taxon>
        <taxon>Embryophyta</taxon>
        <taxon>Bryophyta</taxon>
        <taxon>Bryophytina</taxon>
        <taxon>Bryopsida</taxon>
        <taxon>Funariidae</taxon>
        <taxon>Funariales</taxon>
        <taxon>Funariaceae</taxon>
        <taxon>Physcomitrium</taxon>
    </lineage>
</organism>
<evidence type="ECO:0000313" key="2">
    <source>
        <dbReference type="EnsemblPlants" id="PAC:32936620.CDS.1"/>
    </source>
</evidence>
<name>A0A2K1KZI9_PHYPA</name>
<reference evidence="1 3" key="2">
    <citation type="journal article" date="2018" name="Plant J.">
        <title>The Physcomitrella patens chromosome-scale assembly reveals moss genome structure and evolution.</title>
        <authorList>
            <person name="Lang D."/>
            <person name="Ullrich K.K."/>
            <person name="Murat F."/>
            <person name="Fuchs J."/>
            <person name="Jenkins J."/>
            <person name="Haas F.B."/>
            <person name="Piednoel M."/>
            <person name="Gundlach H."/>
            <person name="Van Bel M."/>
            <person name="Meyberg R."/>
            <person name="Vives C."/>
            <person name="Morata J."/>
            <person name="Symeonidi A."/>
            <person name="Hiss M."/>
            <person name="Muchero W."/>
            <person name="Kamisugi Y."/>
            <person name="Saleh O."/>
            <person name="Blanc G."/>
            <person name="Decker E.L."/>
            <person name="van Gessel N."/>
            <person name="Grimwood J."/>
            <person name="Hayes R.D."/>
            <person name="Graham S.W."/>
            <person name="Gunter L.E."/>
            <person name="McDaniel S.F."/>
            <person name="Hoernstein S.N.W."/>
            <person name="Larsson A."/>
            <person name="Li F.W."/>
            <person name="Perroud P.F."/>
            <person name="Phillips J."/>
            <person name="Ranjan P."/>
            <person name="Rokshar D.S."/>
            <person name="Rothfels C.J."/>
            <person name="Schneider L."/>
            <person name="Shu S."/>
            <person name="Stevenson D.W."/>
            <person name="Thummler F."/>
            <person name="Tillich M."/>
            <person name="Villarreal Aguilar J.C."/>
            <person name="Widiez T."/>
            <person name="Wong G.K."/>
            <person name="Wymore A."/>
            <person name="Zhang Y."/>
            <person name="Zimmer A.D."/>
            <person name="Quatrano R.S."/>
            <person name="Mayer K.F.X."/>
            <person name="Goodstein D."/>
            <person name="Casacuberta J.M."/>
            <person name="Vandepoele K."/>
            <person name="Reski R."/>
            <person name="Cuming A.C."/>
            <person name="Tuskan G.A."/>
            <person name="Maumus F."/>
            <person name="Salse J."/>
            <person name="Schmutz J."/>
            <person name="Rensing S.A."/>
        </authorList>
    </citation>
    <scope>NUCLEOTIDE SEQUENCE [LARGE SCALE GENOMIC DNA]</scope>
    <source>
        <strain evidence="2 3">cv. Gransden 2004</strain>
    </source>
</reference>
<gene>
    <name evidence="1" type="ORF">PHYPA_002008</name>
</gene>
<accession>A0A2K1KZI9</accession>
<dbReference type="EnsemblPlants" id="Pp3c2_680V3.2">
    <property type="protein sequence ID" value="PAC:32936621.CDS.1"/>
    <property type="gene ID" value="Pp3c2_680"/>
</dbReference>
<reference evidence="2" key="3">
    <citation type="submission" date="2020-12" db="UniProtKB">
        <authorList>
            <consortium name="EnsemblPlants"/>
        </authorList>
    </citation>
    <scope>IDENTIFICATION</scope>
</reference>
<dbReference type="Gramene" id="Pp3c2_680V3.2">
    <property type="protein sequence ID" value="PAC:32936621.CDS.1"/>
    <property type="gene ID" value="Pp3c2_680"/>
</dbReference>
<proteinExistence type="predicted"/>
<dbReference type="AlphaFoldDB" id="A0A2K1KZI9"/>
<dbReference type="Proteomes" id="UP000006727">
    <property type="component" value="Chromosome 2"/>
</dbReference>
<dbReference type="EMBL" id="ABEU02000002">
    <property type="protein sequence ID" value="PNR59217.1"/>
    <property type="molecule type" value="Genomic_DNA"/>
</dbReference>
<keyword evidence="3" id="KW-1185">Reference proteome</keyword>
<protein>
    <submittedName>
        <fullName evidence="1 2">Uncharacterized protein</fullName>
    </submittedName>
</protein>
<dbReference type="InParanoid" id="A0A2K1KZI9"/>
<dbReference type="EnsemblPlants" id="Pp3c2_680V3.1">
    <property type="protein sequence ID" value="PAC:32936620.CDS.1"/>
    <property type="gene ID" value="Pp3c2_680"/>
</dbReference>